<organism evidence="1 2">
    <name type="scientific">Colletotrichum karsti</name>
    <dbReference type="NCBI Taxonomy" id="1095194"/>
    <lineage>
        <taxon>Eukaryota</taxon>
        <taxon>Fungi</taxon>
        <taxon>Dikarya</taxon>
        <taxon>Ascomycota</taxon>
        <taxon>Pezizomycotina</taxon>
        <taxon>Sordariomycetes</taxon>
        <taxon>Hypocreomycetidae</taxon>
        <taxon>Glomerellales</taxon>
        <taxon>Glomerellaceae</taxon>
        <taxon>Colletotrichum</taxon>
        <taxon>Colletotrichum boninense species complex</taxon>
    </lineage>
</organism>
<accession>A0A9P6LLQ2</accession>
<protein>
    <submittedName>
        <fullName evidence="1">Uncharacterized protein</fullName>
    </submittedName>
</protein>
<dbReference type="Proteomes" id="UP000781932">
    <property type="component" value="Unassembled WGS sequence"/>
</dbReference>
<comment type="caution">
    <text evidence="1">The sequence shown here is derived from an EMBL/GenBank/DDBJ whole genome shotgun (WGS) entry which is preliminary data.</text>
</comment>
<dbReference type="GeneID" id="62160978"/>
<evidence type="ECO:0000313" key="2">
    <source>
        <dbReference type="Proteomes" id="UP000781932"/>
    </source>
</evidence>
<reference evidence="1" key="1">
    <citation type="submission" date="2020-03" db="EMBL/GenBank/DDBJ databases">
        <authorList>
            <person name="He L."/>
        </authorList>
    </citation>
    <scope>NUCLEOTIDE SEQUENCE</scope>
    <source>
        <strain evidence="1">CkLH20</strain>
    </source>
</reference>
<keyword evidence="2" id="KW-1185">Reference proteome</keyword>
<dbReference type="RefSeq" id="XP_038746946.1">
    <property type="nucleotide sequence ID" value="XM_038887904.1"/>
</dbReference>
<dbReference type="AlphaFoldDB" id="A0A9P6LLQ2"/>
<dbReference type="EMBL" id="JAATWM020000014">
    <property type="protein sequence ID" value="KAF9877485.1"/>
    <property type="molecule type" value="Genomic_DNA"/>
</dbReference>
<gene>
    <name evidence="1" type="ORF">CkaCkLH20_05185</name>
</gene>
<name>A0A9P6LLQ2_9PEZI</name>
<proteinExistence type="predicted"/>
<evidence type="ECO:0000313" key="1">
    <source>
        <dbReference type="EMBL" id="KAF9877485.1"/>
    </source>
</evidence>
<reference evidence="1" key="2">
    <citation type="submission" date="2020-11" db="EMBL/GenBank/DDBJ databases">
        <title>Whole genome sequencing of Colletotrichum sp.</title>
        <authorList>
            <person name="Li H."/>
        </authorList>
    </citation>
    <scope>NUCLEOTIDE SEQUENCE</scope>
    <source>
        <strain evidence="1">CkLH20</strain>
    </source>
</reference>
<sequence>MNVDRFKAFVDYKTPWGCYYIGSPEQQQGLGRRFFLRSRRQQQIIEYNKRCAVEDANARLVADVDVLPPITTQSAIEFSKIVTSIEAEEDYLQTLCNVDEGQCSEIHFGGFLDGMKASHQ</sequence>